<proteinExistence type="predicted"/>
<dbReference type="InterPro" id="IPR019270">
    <property type="entry name" value="DUF2283"/>
</dbReference>
<comment type="caution">
    <text evidence="1">The sequence shown here is derived from an EMBL/GenBank/DDBJ whole genome shotgun (WGS) entry which is preliminary data.</text>
</comment>
<sequence length="72" mass="7439">MHITHDPENDTAYVRFVAHVEAGSAVRQVTAPGPGGETDLILDFDAAGRLLGVEVVGARAGLTPETLARAGT</sequence>
<reference evidence="1 2" key="1">
    <citation type="submission" date="2024-06" db="EMBL/GenBank/DDBJ databases">
        <title>The Natural Products Discovery Center: Release of the First 8490 Sequenced Strains for Exploring Actinobacteria Biosynthetic Diversity.</title>
        <authorList>
            <person name="Kalkreuter E."/>
            <person name="Kautsar S.A."/>
            <person name="Yang D."/>
            <person name="Bader C.D."/>
            <person name="Teijaro C.N."/>
            <person name="Fluegel L."/>
            <person name="Davis C.M."/>
            <person name="Simpson J.R."/>
            <person name="Lauterbach L."/>
            <person name="Steele A.D."/>
            <person name="Gui C."/>
            <person name="Meng S."/>
            <person name="Li G."/>
            <person name="Viehrig K."/>
            <person name="Ye F."/>
            <person name="Su P."/>
            <person name="Kiefer A.F."/>
            <person name="Nichols A."/>
            <person name="Cepeda A.J."/>
            <person name="Yan W."/>
            <person name="Fan B."/>
            <person name="Jiang Y."/>
            <person name="Adhikari A."/>
            <person name="Zheng C.-J."/>
            <person name="Schuster L."/>
            <person name="Cowan T.M."/>
            <person name="Smanski M.J."/>
            <person name="Chevrette M.G."/>
            <person name="De Carvalho L.P.S."/>
            <person name="Shen B."/>
        </authorList>
    </citation>
    <scope>NUCLEOTIDE SEQUENCE [LARGE SCALE GENOMIC DNA]</scope>
    <source>
        <strain evidence="1 2">NPDC006337</strain>
    </source>
</reference>
<name>A0ABV2W856_9ACTN</name>
<accession>A0ABV2W856</accession>
<dbReference type="Pfam" id="PF10049">
    <property type="entry name" value="DUF2283"/>
    <property type="match status" value="1"/>
</dbReference>
<keyword evidence="2" id="KW-1185">Reference proteome</keyword>
<dbReference type="EMBL" id="JBEXZR010000018">
    <property type="protein sequence ID" value="MEU0709697.1"/>
    <property type="molecule type" value="Genomic_DNA"/>
</dbReference>
<dbReference type="RefSeq" id="WP_359659656.1">
    <property type="nucleotide sequence ID" value="NZ_JBEXZP010000667.1"/>
</dbReference>
<protein>
    <submittedName>
        <fullName evidence="1">DUF2283 domain-containing protein</fullName>
    </submittedName>
</protein>
<dbReference type="Proteomes" id="UP001550378">
    <property type="component" value="Unassembled WGS sequence"/>
</dbReference>
<evidence type="ECO:0000313" key="2">
    <source>
        <dbReference type="Proteomes" id="UP001550378"/>
    </source>
</evidence>
<organism evidence="1 2">
    <name type="scientific">Streptomyces lavendulocolor</name>
    <dbReference type="NCBI Taxonomy" id="67316"/>
    <lineage>
        <taxon>Bacteria</taxon>
        <taxon>Bacillati</taxon>
        <taxon>Actinomycetota</taxon>
        <taxon>Actinomycetes</taxon>
        <taxon>Kitasatosporales</taxon>
        <taxon>Streptomycetaceae</taxon>
        <taxon>Streptomyces</taxon>
    </lineage>
</organism>
<gene>
    <name evidence="1" type="ORF">ABZ508_20280</name>
</gene>
<evidence type="ECO:0000313" key="1">
    <source>
        <dbReference type="EMBL" id="MEU0709697.1"/>
    </source>
</evidence>